<keyword evidence="3" id="KW-1185">Reference proteome</keyword>
<accession>A0A9W7DFP3</accession>
<comment type="caution">
    <text evidence="2">The sequence shown here is derived from an EMBL/GenBank/DDBJ whole genome shotgun (WGS) entry which is preliminary data.</text>
</comment>
<dbReference type="AlphaFoldDB" id="A0A9W7DFP3"/>
<organism evidence="2 3">
    <name type="scientific">Phytophthora fragariaefolia</name>
    <dbReference type="NCBI Taxonomy" id="1490495"/>
    <lineage>
        <taxon>Eukaryota</taxon>
        <taxon>Sar</taxon>
        <taxon>Stramenopiles</taxon>
        <taxon>Oomycota</taxon>
        <taxon>Peronosporomycetes</taxon>
        <taxon>Peronosporales</taxon>
        <taxon>Peronosporaceae</taxon>
        <taxon>Phytophthora</taxon>
    </lineage>
</organism>
<evidence type="ECO:0000256" key="1">
    <source>
        <dbReference type="SAM" id="MobiDB-lite"/>
    </source>
</evidence>
<dbReference type="EMBL" id="BSXT01019084">
    <property type="protein sequence ID" value="GMG17769.1"/>
    <property type="molecule type" value="Genomic_DNA"/>
</dbReference>
<feature type="region of interest" description="Disordered" evidence="1">
    <location>
        <begin position="73"/>
        <end position="112"/>
    </location>
</feature>
<reference evidence="2" key="1">
    <citation type="submission" date="2023-04" db="EMBL/GenBank/DDBJ databases">
        <title>Phytophthora fragariaefolia NBRC 109709.</title>
        <authorList>
            <person name="Ichikawa N."/>
            <person name="Sato H."/>
            <person name="Tonouchi N."/>
        </authorList>
    </citation>
    <scope>NUCLEOTIDE SEQUENCE</scope>
    <source>
        <strain evidence="2">NBRC 109709</strain>
    </source>
</reference>
<proteinExistence type="predicted"/>
<dbReference type="Proteomes" id="UP001165121">
    <property type="component" value="Unassembled WGS sequence"/>
</dbReference>
<name>A0A9W7DFP3_9STRA</name>
<sequence length="112" mass="12670">MEAVQALVRECCYKPGIDKKEAFLFGYKLDSHDHAYVWCVDDDDPFIIGLTSGMLIDNSLLYASRERFSIFHEESKASPVEPEPPDQLNDATPEPSHIENEKKIPWGSRTAA</sequence>
<evidence type="ECO:0000313" key="2">
    <source>
        <dbReference type="EMBL" id="GMG17769.1"/>
    </source>
</evidence>
<protein>
    <submittedName>
        <fullName evidence="2">Unnamed protein product</fullName>
    </submittedName>
</protein>
<gene>
    <name evidence="2" type="ORF">Pfra01_003036200</name>
</gene>
<evidence type="ECO:0000313" key="3">
    <source>
        <dbReference type="Proteomes" id="UP001165121"/>
    </source>
</evidence>